<feature type="domain" description="Alpha-L-rhamnosidase concanavalin-like" evidence="4">
    <location>
        <begin position="320"/>
        <end position="417"/>
    </location>
</feature>
<comment type="catalytic activity">
    <reaction evidence="1">
        <text>Hydrolysis of terminal non-reducing alpha-L-rhamnose residues in alpha-L-rhamnosides.</text>
        <dbReference type="EC" id="3.2.1.40"/>
    </reaction>
</comment>
<feature type="domain" description="Alpha-L-rhamnosidase C-terminal" evidence="7">
    <location>
        <begin position="797"/>
        <end position="864"/>
    </location>
</feature>
<dbReference type="SUPFAM" id="SSF48208">
    <property type="entry name" value="Six-hairpin glycosidases"/>
    <property type="match status" value="1"/>
</dbReference>
<evidence type="ECO:0000259" key="4">
    <source>
        <dbReference type="Pfam" id="PF05592"/>
    </source>
</evidence>
<dbReference type="EC" id="3.2.1.40" evidence="2"/>
<dbReference type="Gene3D" id="2.60.40.10">
    <property type="entry name" value="Immunoglobulins"/>
    <property type="match status" value="1"/>
</dbReference>
<dbReference type="PANTHER" id="PTHR33307:SF6">
    <property type="entry name" value="ALPHA-RHAMNOSIDASE (EUROFUNG)-RELATED"/>
    <property type="match status" value="1"/>
</dbReference>
<keyword evidence="9" id="KW-1185">Reference proteome</keyword>
<accession>A0A949NHI0</accession>
<evidence type="ECO:0000256" key="1">
    <source>
        <dbReference type="ARBA" id="ARBA00001445"/>
    </source>
</evidence>
<dbReference type="AlphaFoldDB" id="A0A949NHI0"/>
<dbReference type="PIRSF" id="PIRSF010631">
    <property type="entry name" value="A-rhamnsds"/>
    <property type="match status" value="1"/>
</dbReference>
<evidence type="ECO:0000259" key="5">
    <source>
        <dbReference type="Pfam" id="PF08531"/>
    </source>
</evidence>
<keyword evidence="3 8" id="KW-0378">Hydrolase</keyword>
<dbReference type="Pfam" id="PF08531">
    <property type="entry name" value="Bac_rhamnosid_N"/>
    <property type="match status" value="1"/>
</dbReference>
<dbReference type="GO" id="GO:0005975">
    <property type="term" value="P:carbohydrate metabolic process"/>
    <property type="evidence" value="ECO:0007669"/>
    <property type="project" value="InterPro"/>
</dbReference>
<feature type="domain" description="Bacterial alpha-L-rhamnosidase N-terminal" evidence="5">
    <location>
        <begin position="139"/>
        <end position="305"/>
    </location>
</feature>
<dbReference type="InterPro" id="IPR008902">
    <property type="entry name" value="Rhamnosid_concanavalin"/>
</dbReference>
<reference evidence="8" key="1">
    <citation type="submission" date="2021-06" db="EMBL/GenBank/DDBJ databases">
        <title>Description of novel taxa of the family Lachnospiraceae.</title>
        <authorList>
            <person name="Chaplin A.V."/>
            <person name="Sokolova S.R."/>
            <person name="Pikina A.P."/>
            <person name="Korzhanova M."/>
            <person name="Belova V."/>
            <person name="Korostin D."/>
            <person name="Efimov B.A."/>
        </authorList>
    </citation>
    <scope>NUCLEOTIDE SEQUENCE</scope>
    <source>
        <strain evidence="8">ASD5720</strain>
    </source>
</reference>
<dbReference type="InterPro" id="IPR008928">
    <property type="entry name" value="6-hairpin_glycosidase_sf"/>
</dbReference>
<dbReference type="InterPro" id="IPR013737">
    <property type="entry name" value="Bac_rhamnosid_N"/>
</dbReference>
<dbReference type="Gene3D" id="2.60.120.260">
    <property type="entry name" value="Galactose-binding domain-like"/>
    <property type="match status" value="2"/>
</dbReference>
<evidence type="ECO:0000313" key="9">
    <source>
        <dbReference type="Proteomes" id="UP000712157"/>
    </source>
</evidence>
<name>A0A949NHI0_9FIRM</name>
<protein>
    <recommendedName>
        <fullName evidence="2">alpha-L-rhamnosidase</fullName>
        <ecNumber evidence="2">3.2.1.40</ecNumber>
    </recommendedName>
</protein>
<dbReference type="InterPro" id="IPR035398">
    <property type="entry name" value="Bac_rhamnosid_C"/>
</dbReference>
<proteinExistence type="predicted"/>
<dbReference type="Pfam" id="PF17389">
    <property type="entry name" value="Bac_rhamnosid6H"/>
    <property type="match status" value="1"/>
</dbReference>
<evidence type="ECO:0000256" key="2">
    <source>
        <dbReference type="ARBA" id="ARBA00012652"/>
    </source>
</evidence>
<evidence type="ECO:0000256" key="3">
    <source>
        <dbReference type="ARBA" id="ARBA00022801"/>
    </source>
</evidence>
<evidence type="ECO:0000259" key="6">
    <source>
        <dbReference type="Pfam" id="PF17389"/>
    </source>
</evidence>
<dbReference type="Gene3D" id="2.60.420.10">
    <property type="entry name" value="Maltose phosphorylase, domain 3"/>
    <property type="match status" value="1"/>
</dbReference>
<dbReference type="Proteomes" id="UP000712157">
    <property type="component" value="Unassembled WGS sequence"/>
</dbReference>
<organism evidence="8 9">
    <name type="scientific">Diplocloster agilis</name>
    <dbReference type="NCBI Taxonomy" id="2850323"/>
    <lineage>
        <taxon>Bacteria</taxon>
        <taxon>Bacillati</taxon>
        <taxon>Bacillota</taxon>
        <taxon>Clostridia</taxon>
        <taxon>Lachnospirales</taxon>
        <taxon>Lachnospiraceae</taxon>
        <taxon>Diplocloster</taxon>
    </lineage>
</organism>
<dbReference type="Gene3D" id="1.50.10.10">
    <property type="match status" value="1"/>
</dbReference>
<dbReference type="Pfam" id="PF05592">
    <property type="entry name" value="Bac_rhamnosid"/>
    <property type="match status" value="1"/>
</dbReference>
<sequence length="897" mass="102021">MHDTVQETYQIQVRSLDGTLVWDSGSCSSGICSAVFYDGEPLRPRTCYEWTLAVTDNHGQTAVRRGDLFETGFSEGEPWTGKWISPKQEVVPDAFCDWPADKLVEHFGPVDFVGLDMGNPDGVAPAYYLRKSFGLLPKKRSSARLYITAGGIYDVSLNGKPVTDTLFNPGFTPYDKYFEYQTFDVTGLLEQENVIGVILADGWYKGRNGIGGLRNLYGKQTKLLAELHVRYEDGTTDIIATDDTWISSKGPYEYADLFVGEFYDARKDLGAWDCAGYIPKGWTAVTVLPHTDEVLKGICAPPAGVVEHIRPASVYRNDIGELILDMGQNIAGFVRATFYNQEPGAHIVFEHTEMLDERGHYMNSINPDCRELIDHYICCGKSSETYCPRFTFHGFRYVRISGLKGQVRAEDFEGLVVASRLDTTMDFQCSNPDITRLQSNIFRSQQGNFLGIPTDCPQREKAGWTGDVFVYSDTASYVQDVRMFLKRWLEMVRMEQFANGIVPVTVPYTKNYYYIQDCVFQAHTSCGWGDAIIEVPWVLYQQYGDISFLTDNYDAMKKWIGYVEKEASEGRTDDYEKMPLSQQERQPYLWNTGFHYGDWSYPSCRNEKGETDNLQSSINTREYVATALYAHSCEVFSKVAAVLSKDEDARYYRTLRDRICKAYEEEYIRPDGQFPLPIQGLYVLTLAMGLVSEEKAGLLARHLNQLILDNGGCLDTGFMSIKFLLDVLCRYGYTDTAKTLLLQEKCPSWLYEVKHDATTVWSKWNAIQPETGKVTCASYNHYSFGSVGKWMYNYILGIRNTGCGFRDFVVEPGFDYPFQWACGSYHCVYGDIRVAWARDGRERSIDLTVPVSTHALIRLKDCDTNSLSHYFKDRMKDGYVSLGSGTYHICYQTRPEM</sequence>
<dbReference type="Pfam" id="PF17390">
    <property type="entry name" value="Bac_rhamnosid_C"/>
    <property type="match status" value="1"/>
</dbReference>
<dbReference type="PANTHER" id="PTHR33307">
    <property type="entry name" value="ALPHA-RHAMNOSIDASE (EUROFUNG)"/>
    <property type="match status" value="1"/>
</dbReference>
<evidence type="ECO:0000259" key="7">
    <source>
        <dbReference type="Pfam" id="PF17390"/>
    </source>
</evidence>
<dbReference type="EMBL" id="JAHQCW010000032">
    <property type="protein sequence ID" value="MBU9738288.1"/>
    <property type="molecule type" value="Genomic_DNA"/>
</dbReference>
<dbReference type="InterPro" id="IPR035396">
    <property type="entry name" value="Bac_rhamnosid6H"/>
</dbReference>
<dbReference type="InterPro" id="IPR012341">
    <property type="entry name" value="6hp_glycosidase-like_sf"/>
</dbReference>
<dbReference type="InterPro" id="IPR016007">
    <property type="entry name" value="Alpha_rhamnosid"/>
</dbReference>
<gene>
    <name evidence="8" type="ORF">KTH89_17225</name>
</gene>
<evidence type="ECO:0000313" key="8">
    <source>
        <dbReference type="EMBL" id="MBU9738288.1"/>
    </source>
</evidence>
<feature type="domain" description="Alpha-L-rhamnosidase six-hairpin glycosidase" evidence="6">
    <location>
        <begin position="424"/>
        <end position="795"/>
    </location>
</feature>
<dbReference type="InterPro" id="IPR013783">
    <property type="entry name" value="Ig-like_fold"/>
</dbReference>
<dbReference type="GO" id="GO:0030596">
    <property type="term" value="F:alpha-L-rhamnosidase activity"/>
    <property type="evidence" value="ECO:0007669"/>
    <property type="project" value="UniProtKB-EC"/>
</dbReference>
<dbReference type="Pfam" id="PF25788">
    <property type="entry name" value="Ig_Rha78A_N"/>
    <property type="match status" value="1"/>
</dbReference>
<comment type="caution">
    <text evidence="8">The sequence shown here is derived from an EMBL/GenBank/DDBJ whole genome shotgun (WGS) entry which is preliminary data.</text>
</comment>